<dbReference type="RefSeq" id="XP_012192331.1">
    <property type="nucleotide sequence ID" value="XM_012336941.1"/>
</dbReference>
<gene>
    <name evidence="2" type="ORF">PHSY_006338</name>
</gene>
<evidence type="ECO:0000313" key="3">
    <source>
        <dbReference type="Proteomes" id="UP000014071"/>
    </source>
</evidence>
<dbReference type="Proteomes" id="UP000014071">
    <property type="component" value="Unassembled WGS sequence"/>
</dbReference>
<feature type="compositionally biased region" description="Basic residues" evidence="1">
    <location>
        <begin position="81"/>
        <end position="92"/>
    </location>
</feature>
<evidence type="ECO:0000256" key="1">
    <source>
        <dbReference type="SAM" id="MobiDB-lite"/>
    </source>
</evidence>
<reference evidence="3" key="1">
    <citation type="journal article" date="2013" name="Genome Announc.">
        <title>Draft genome sequence of the basidiomycetous yeast-like fungus Pseudozyma hubeiensis SY62, which produces an abundant amount of the biosurfactant mannosylerythritol lipids.</title>
        <authorList>
            <person name="Konishi M."/>
            <person name="Hatada Y."/>
            <person name="Horiuchi J."/>
        </authorList>
    </citation>
    <scope>NUCLEOTIDE SEQUENCE [LARGE SCALE GENOMIC DNA]</scope>
    <source>
        <strain evidence="3">SY62</strain>
    </source>
</reference>
<feature type="compositionally biased region" description="Basic and acidic residues" evidence="1">
    <location>
        <begin position="1"/>
        <end position="11"/>
    </location>
</feature>
<sequence length="116" mass="13035">MNEPAQSDRKANNCPSKRPIEKGTGSRRSMHHDRVPPSVLRNSGREEDLPSLADRPVGDRIEMNGIQARQRDQAATSGSWQKKKKKKRKLKACSKEQRWVQTQGSAGEVRDESVNG</sequence>
<dbReference type="HOGENOM" id="CLU_2097910_0_0_1"/>
<name>R9PBM2_PSEHS</name>
<keyword evidence="3" id="KW-1185">Reference proteome</keyword>
<evidence type="ECO:0000313" key="2">
    <source>
        <dbReference type="EMBL" id="GAC98744.1"/>
    </source>
</evidence>
<feature type="region of interest" description="Disordered" evidence="1">
    <location>
        <begin position="1"/>
        <end position="116"/>
    </location>
</feature>
<organism evidence="2 3">
    <name type="scientific">Pseudozyma hubeiensis (strain SY62)</name>
    <name type="common">Yeast</name>
    <dbReference type="NCBI Taxonomy" id="1305764"/>
    <lineage>
        <taxon>Eukaryota</taxon>
        <taxon>Fungi</taxon>
        <taxon>Dikarya</taxon>
        <taxon>Basidiomycota</taxon>
        <taxon>Ustilaginomycotina</taxon>
        <taxon>Ustilaginomycetes</taxon>
        <taxon>Ustilaginales</taxon>
        <taxon>Ustilaginaceae</taxon>
        <taxon>Pseudozyma</taxon>
    </lineage>
</organism>
<proteinExistence type="predicted"/>
<protein>
    <submittedName>
        <fullName evidence="2">RING finger membrane protein</fullName>
    </submittedName>
</protein>
<dbReference type="EMBL" id="DF238821">
    <property type="protein sequence ID" value="GAC98744.1"/>
    <property type="molecule type" value="Genomic_DNA"/>
</dbReference>
<accession>R9PBM2</accession>
<dbReference type="GeneID" id="24111610"/>
<dbReference type="AlphaFoldDB" id="R9PBM2"/>